<dbReference type="InterPro" id="IPR023213">
    <property type="entry name" value="CAT-like_dom_sf"/>
</dbReference>
<proteinExistence type="predicted"/>
<dbReference type="SUPFAM" id="SSF52777">
    <property type="entry name" value="CoA-dependent acyltransferases"/>
    <property type="match status" value="2"/>
</dbReference>
<dbReference type="PANTHER" id="PTHR45527:SF1">
    <property type="entry name" value="FATTY ACID SYNTHASE"/>
    <property type="match status" value="1"/>
</dbReference>
<gene>
    <name evidence="5" type="ordered locus">AMED_5396</name>
</gene>
<dbReference type="AlphaFoldDB" id="A0A0H3D937"/>
<dbReference type="SMART" id="SM00823">
    <property type="entry name" value="PKS_PP"/>
    <property type="match status" value="1"/>
</dbReference>
<evidence type="ECO:0000256" key="1">
    <source>
        <dbReference type="ARBA" id="ARBA00001957"/>
    </source>
</evidence>
<dbReference type="GO" id="GO:0031177">
    <property type="term" value="F:phosphopantetheine binding"/>
    <property type="evidence" value="ECO:0007669"/>
    <property type="project" value="InterPro"/>
</dbReference>
<dbReference type="Pfam" id="PF00550">
    <property type="entry name" value="PP-binding"/>
    <property type="match status" value="1"/>
</dbReference>
<dbReference type="Gene3D" id="3.30.559.30">
    <property type="entry name" value="Nonribosomal peptide synthetase, condensation domain"/>
    <property type="match status" value="1"/>
</dbReference>
<dbReference type="GO" id="GO:0043041">
    <property type="term" value="P:amino acid activation for nonribosomal peptide biosynthetic process"/>
    <property type="evidence" value="ECO:0007669"/>
    <property type="project" value="TreeGrafter"/>
</dbReference>
<evidence type="ECO:0000256" key="2">
    <source>
        <dbReference type="ARBA" id="ARBA00022450"/>
    </source>
</evidence>
<dbReference type="GO" id="GO:0003824">
    <property type="term" value="F:catalytic activity"/>
    <property type="evidence" value="ECO:0007669"/>
    <property type="project" value="InterPro"/>
</dbReference>
<dbReference type="PROSITE" id="PS50075">
    <property type="entry name" value="CARRIER"/>
    <property type="match status" value="1"/>
</dbReference>
<dbReference type="Proteomes" id="UP000000328">
    <property type="component" value="Chromosome"/>
</dbReference>
<dbReference type="PANTHER" id="PTHR45527">
    <property type="entry name" value="NONRIBOSOMAL PEPTIDE SYNTHETASE"/>
    <property type="match status" value="1"/>
</dbReference>
<keyword evidence="3" id="KW-0597">Phosphoprotein</keyword>
<dbReference type="SUPFAM" id="SSF47336">
    <property type="entry name" value="ACP-like"/>
    <property type="match status" value="1"/>
</dbReference>
<dbReference type="eggNOG" id="COG1020">
    <property type="taxonomic scope" value="Bacteria"/>
</dbReference>
<dbReference type="Gene3D" id="3.30.559.10">
    <property type="entry name" value="Chloramphenicol acetyltransferase-like domain"/>
    <property type="match status" value="1"/>
</dbReference>
<protein>
    <submittedName>
        <fullName evidence="5">Condensation domain-containing protein involved in non-ribosomal peptide synthesis</fullName>
    </submittedName>
</protein>
<dbReference type="RefSeq" id="WP_013227216.1">
    <property type="nucleotide sequence ID" value="NC_014318.1"/>
</dbReference>
<dbReference type="PATRIC" id="fig|749927.5.peg.5594"/>
<dbReference type="GO" id="GO:0008610">
    <property type="term" value="P:lipid biosynthetic process"/>
    <property type="evidence" value="ECO:0007669"/>
    <property type="project" value="UniProtKB-ARBA"/>
</dbReference>
<dbReference type="InterPro" id="IPR020806">
    <property type="entry name" value="PKS_PP-bd"/>
</dbReference>
<sequence length="488" mass="52142">MGKDNAKRSALASVLEVASSLLGEPVAPGDNLFDLGATSLVAIKLANRLSVRHDVDVPAARVLRAQTPAAIAAVVDALPVRESAGTAEGRWDYGLPLSQFMAYRVALDDPRDDAHLLRRLYWLEGELDTGALAGALDVVTSWHDALRTRILAGPRPVVDPPGSVGPVCTVGTGTAADARRFLLRDFDLANEIPIRARLAELGDRRFLLAISVHHTAYDGWSEQILLRDLATAYTALAAGEPPAERPPTSYYRAIAVQESRQAAELRGARRYWREQLAGATALPFGGARDDVGPGVAVPVPLPGGRSATAAELLAAYAGALHDVTGARDVLVNVPVAGRSVPEVENVIGCFPWAAAVRFPDAAAPAGELVETAAERLRAALASPPMPISAFYQPPAGVPRSPLLQATFEFHVYAVAKFGLPGVRCTGRERLSAAKTWHDVALEVWPEPEARAQLRYRTDVLSDGEARRLATAWTRRLQRRDLGVGAAAH</sequence>
<dbReference type="InterPro" id="IPR001242">
    <property type="entry name" value="Condensation_dom"/>
</dbReference>
<dbReference type="GO" id="GO:0044550">
    <property type="term" value="P:secondary metabolite biosynthetic process"/>
    <property type="evidence" value="ECO:0007669"/>
    <property type="project" value="TreeGrafter"/>
</dbReference>
<dbReference type="GeneID" id="92873104"/>
<feature type="domain" description="Carrier" evidence="4">
    <location>
        <begin position="1"/>
        <end position="79"/>
    </location>
</feature>
<dbReference type="EMBL" id="CP002000">
    <property type="protein sequence ID" value="ADJ47156.1"/>
    <property type="molecule type" value="Genomic_DNA"/>
</dbReference>
<accession>A0A0H3D937</accession>
<reference evidence="5 6" key="1">
    <citation type="journal article" date="2010" name="Cell Res.">
        <title>Complete genome sequence of the rifamycin SV-producing Amycolatopsis mediterranei U32 revealed its genetic characteristics in phylogeny and metabolism.</title>
        <authorList>
            <person name="Zhao W."/>
            <person name="Zhong Y."/>
            <person name="Yuan H."/>
            <person name="Wang J."/>
            <person name="Zheng H."/>
            <person name="Wang Y."/>
            <person name="Cen X."/>
            <person name="Xu F."/>
            <person name="Bai J."/>
            <person name="Han X."/>
            <person name="Lu G."/>
            <person name="Zhu Y."/>
            <person name="Shao Z."/>
            <person name="Yan H."/>
            <person name="Li C."/>
            <person name="Peng N."/>
            <person name="Zhang Z."/>
            <person name="Zhang Y."/>
            <person name="Lin W."/>
            <person name="Fan Y."/>
            <person name="Qin Z."/>
            <person name="Hu Y."/>
            <person name="Zhu B."/>
            <person name="Wang S."/>
            <person name="Ding X."/>
            <person name="Zhao G.P."/>
        </authorList>
    </citation>
    <scope>NUCLEOTIDE SEQUENCE [LARGE SCALE GENOMIC DNA]</scope>
    <source>
        <strain evidence="6">U-32</strain>
    </source>
</reference>
<evidence type="ECO:0000259" key="4">
    <source>
        <dbReference type="PROSITE" id="PS50075"/>
    </source>
</evidence>
<evidence type="ECO:0000313" key="5">
    <source>
        <dbReference type="EMBL" id="ADJ47156.1"/>
    </source>
</evidence>
<comment type="cofactor">
    <cofactor evidence="1">
        <name>pantetheine 4'-phosphate</name>
        <dbReference type="ChEBI" id="CHEBI:47942"/>
    </cofactor>
</comment>
<dbReference type="HOGENOM" id="CLU_635895_0_0_11"/>
<organism evidence="5 6">
    <name type="scientific">Amycolatopsis mediterranei (strain U-32)</name>
    <dbReference type="NCBI Taxonomy" id="749927"/>
    <lineage>
        <taxon>Bacteria</taxon>
        <taxon>Bacillati</taxon>
        <taxon>Actinomycetota</taxon>
        <taxon>Actinomycetes</taxon>
        <taxon>Pseudonocardiales</taxon>
        <taxon>Pseudonocardiaceae</taxon>
        <taxon>Amycolatopsis</taxon>
    </lineage>
</organism>
<name>A0A0H3D937_AMYMU</name>
<evidence type="ECO:0000256" key="3">
    <source>
        <dbReference type="ARBA" id="ARBA00022553"/>
    </source>
</evidence>
<keyword evidence="2" id="KW-0596">Phosphopantetheine</keyword>
<dbReference type="OrthoDB" id="2472181at2"/>
<evidence type="ECO:0000313" key="6">
    <source>
        <dbReference type="Proteomes" id="UP000000328"/>
    </source>
</evidence>
<dbReference type="InterPro" id="IPR009081">
    <property type="entry name" value="PP-bd_ACP"/>
</dbReference>
<dbReference type="Gene3D" id="1.10.1200.10">
    <property type="entry name" value="ACP-like"/>
    <property type="match status" value="1"/>
</dbReference>
<dbReference type="InterPro" id="IPR036736">
    <property type="entry name" value="ACP-like_sf"/>
</dbReference>
<dbReference type="KEGG" id="amd:AMED_5396"/>
<dbReference type="Pfam" id="PF00668">
    <property type="entry name" value="Condensation"/>
    <property type="match status" value="1"/>
</dbReference>
<dbReference type="GO" id="GO:0005737">
    <property type="term" value="C:cytoplasm"/>
    <property type="evidence" value="ECO:0007669"/>
    <property type="project" value="TreeGrafter"/>
</dbReference>